<keyword evidence="2" id="KW-1185">Reference proteome</keyword>
<reference evidence="2" key="1">
    <citation type="journal article" date="2013" name="Nature">
        <title>Draft genome of the wheat A-genome progenitor Triticum urartu.</title>
        <authorList>
            <person name="Ling H.Q."/>
            <person name="Zhao S."/>
            <person name="Liu D."/>
            <person name="Wang J."/>
            <person name="Sun H."/>
            <person name="Zhang C."/>
            <person name="Fan H."/>
            <person name="Li D."/>
            <person name="Dong L."/>
            <person name="Tao Y."/>
            <person name="Gao C."/>
            <person name="Wu H."/>
            <person name="Li Y."/>
            <person name="Cui Y."/>
            <person name="Guo X."/>
            <person name="Zheng S."/>
            <person name="Wang B."/>
            <person name="Yu K."/>
            <person name="Liang Q."/>
            <person name="Yang W."/>
            <person name="Lou X."/>
            <person name="Chen J."/>
            <person name="Feng M."/>
            <person name="Jian J."/>
            <person name="Zhang X."/>
            <person name="Luo G."/>
            <person name="Jiang Y."/>
            <person name="Liu J."/>
            <person name="Wang Z."/>
            <person name="Sha Y."/>
            <person name="Zhang B."/>
            <person name="Wu H."/>
            <person name="Tang D."/>
            <person name="Shen Q."/>
            <person name="Xue P."/>
            <person name="Zou S."/>
            <person name="Wang X."/>
            <person name="Liu X."/>
            <person name="Wang F."/>
            <person name="Yang Y."/>
            <person name="An X."/>
            <person name="Dong Z."/>
            <person name="Zhang K."/>
            <person name="Zhang X."/>
            <person name="Luo M.C."/>
            <person name="Dvorak J."/>
            <person name="Tong Y."/>
            <person name="Wang J."/>
            <person name="Yang H."/>
            <person name="Li Z."/>
            <person name="Wang D."/>
            <person name="Zhang A."/>
            <person name="Wang J."/>
        </authorList>
    </citation>
    <scope>NUCLEOTIDE SEQUENCE</scope>
    <source>
        <strain evidence="2">cv. G1812</strain>
    </source>
</reference>
<accession>A0A8R7U6U2</accession>
<dbReference type="Gramene" id="TuG1812G0400001475.01.T01">
    <property type="protein sequence ID" value="TuG1812G0400001475.01.T01"/>
    <property type="gene ID" value="TuG1812G0400001475.01"/>
</dbReference>
<proteinExistence type="predicted"/>
<reference evidence="1" key="3">
    <citation type="submission" date="2022-06" db="UniProtKB">
        <authorList>
            <consortium name="EnsemblPlants"/>
        </authorList>
    </citation>
    <scope>IDENTIFICATION</scope>
</reference>
<organism evidence="1 2">
    <name type="scientific">Triticum urartu</name>
    <name type="common">Red wild einkorn</name>
    <name type="synonym">Crithodium urartu</name>
    <dbReference type="NCBI Taxonomy" id="4572"/>
    <lineage>
        <taxon>Eukaryota</taxon>
        <taxon>Viridiplantae</taxon>
        <taxon>Streptophyta</taxon>
        <taxon>Embryophyta</taxon>
        <taxon>Tracheophyta</taxon>
        <taxon>Spermatophyta</taxon>
        <taxon>Magnoliopsida</taxon>
        <taxon>Liliopsida</taxon>
        <taxon>Poales</taxon>
        <taxon>Poaceae</taxon>
        <taxon>BOP clade</taxon>
        <taxon>Pooideae</taxon>
        <taxon>Triticodae</taxon>
        <taxon>Triticeae</taxon>
        <taxon>Triticinae</taxon>
        <taxon>Triticum</taxon>
    </lineage>
</organism>
<sequence>GEYDEVLGQLSSLTQNVWAHTSNPRNQWDLMDRYIQILELEEAIAWMEVIHVTGTKGEVNHEITCTSSVPK</sequence>
<dbReference type="AlphaFoldDB" id="A0A8R7U6U2"/>
<protein>
    <submittedName>
        <fullName evidence="1">Uncharacterized protein</fullName>
    </submittedName>
</protein>
<name>A0A8R7U6U2_TRIUA</name>
<evidence type="ECO:0000313" key="1">
    <source>
        <dbReference type="EnsemblPlants" id="TuG1812G0400001475.01.T01"/>
    </source>
</evidence>
<reference evidence="1" key="2">
    <citation type="submission" date="2018-03" db="EMBL/GenBank/DDBJ databases">
        <title>The Triticum urartu genome reveals the dynamic nature of wheat genome evolution.</title>
        <authorList>
            <person name="Ling H."/>
            <person name="Ma B."/>
            <person name="Shi X."/>
            <person name="Liu H."/>
            <person name="Dong L."/>
            <person name="Sun H."/>
            <person name="Cao Y."/>
            <person name="Gao Q."/>
            <person name="Zheng S."/>
            <person name="Li Y."/>
            <person name="Yu Y."/>
            <person name="Du H."/>
            <person name="Qi M."/>
            <person name="Li Y."/>
            <person name="Yu H."/>
            <person name="Cui Y."/>
            <person name="Wang N."/>
            <person name="Chen C."/>
            <person name="Wu H."/>
            <person name="Zhao Y."/>
            <person name="Zhang J."/>
            <person name="Li Y."/>
            <person name="Zhou W."/>
            <person name="Zhang B."/>
            <person name="Hu W."/>
            <person name="Eijk M."/>
            <person name="Tang J."/>
            <person name="Witsenboer H."/>
            <person name="Zhao S."/>
            <person name="Li Z."/>
            <person name="Zhang A."/>
            <person name="Wang D."/>
            <person name="Liang C."/>
        </authorList>
    </citation>
    <scope>NUCLEOTIDE SEQUENCE [LARGE SCALE GENOMIC DNA]</scope>
    <source>
        <strain evidence="1">cv. G1812</strain>
    </source>
</reference>
<dbReference type="Proteomes" id="UP000015106">
    <property type="component" value="Chromosome 4"/>
</dbReference>
<evidence type="ECO:0000313" key="2">
    <source>
        <dbReference type="Proteomes" id="UP000015106"/>
    </source>
</evidence>
<dbReference type="EnsemblPlants" id="TuG1812G0400001475.01.T01">
    <property type="protein sequence ID" value="TuG1812G0400001475.01.T01"/>
    <property type="gene ID" value="TuG1812G0400001475.01"/>
</dbReference>